<organism evidence="1 2">
    <name type="scientific">Heligmosomoides polygyrus</name>
    <name type="common">Parasitic roundworm</name>
    <dbReference type="NCBI Taxonomy" id="6339"/>
    <lineage>
        <taxon>Eukaryota</taxon>
        <taxon>Metazoa</taxon>
        <taxon>Ecdysozoa</taxon>
        <taxon>Nematoda</taxon>
        <taxon>Chromadorea</taxon>
        <taxon>Rhabditida</taxon>
        <taxon>Rhabditina</taxon>
        <taxon>Rhabditomorpha</taxon>
        <taxon>Strongyloidea</taxon>
        <taxon>Heligmosomidae</taxon>
        <taxon>Heligmosomoides</taxon>
    </lineage>
</organism>
<evidence type="ECO:0000313" key="1">
    <source>
        <dbReference type="Proteomes" id="UP000050761"/>
    </source>
</evidence>
<proteinExistence type="predicted"/>
<name>A0A183G250_HELPZ</name>
<dbReference type="WBParaSite" id="HPBE_0001534301-mRNA-1">
    <property type="protein sequence ID" value="HPBE_0001534301-mRNA-1"/>
    <property type="gene ID" value="HPBE_0001534301"/>
</dbReference>
<accession>A0A183G250</accession>
<dbReference type="Proteomes" id="UP000050761">
    <property type="component" value="Unassembled WGS sequence"/>
</dbReference>
<evidence type="ECO:0000313" key="2">
    <source>
        <dbReference type="WBParaSite" id="HPBE_0001534301-mRNA-1"/>
    </source>
</evidence>
<reference evidence="2" key="1">
    <citation type="submission" date="2019-09" db="UniProtKB">
        <authorList>
            <consortium name="WormBaseParasite"/>
        </authorList>
    </citation>
    <scope>IDENTIFICATION</scope>
</reference>
<sequence length="55" mass="6014">LKHIAYKADRKSEGRRSSIVSLLEPWLCARSVEALKTDLRSSSAANGTIQEGSEP</sequence>
<dbReference type="AlphaFoldDB" id="A0A183G250"/>
<protein>
    <submittedName>
        <fullName evidence="2">CARD domain-containing protein</fullName>
    </submittedName>
</protein>
<keyword evidence="1" id="KW-1185">Reference proteome</keyword>